<dbReference type="Gene3D" id="1.20.5.1940">
    <property type="match status" value="1"/>
</dbReference>
<dbReference type="InterPro" id="IPR004152">
    <property type="entry name" value="GAT_dom"/>
</dbReference>
<dbReference type="EMBL" id="JPKY01000131">
    <property type="protein sequence ID" value="KFH41388.1"/>
    <property type="molecule type" value="Genomic_DNA"/>
</dbReference>
<dbReference type="FunFam" id="2.30.30.40:FF:000072">
    <property type="entry name" value="Unconventional Myosin IB"/>
    <property type="match status" value="1"/>
</dbReference>
<dbReference type="SMART" id="SM00326">
    <property type="entry name" value="SH3"/>
    <property type="match status" value="1"/>
</dbReference>
<evidence type="ECO:0000256" key="2">
    <source>
        <dbReference type="ARBA" id="ARBA00004125"/>
    </source>
</evidence>
<dbReference type="CDD" id="cd21386">
    <property type="entry name" value="GAT_Hse1"/>
    <property type="match status" value="1"/>
</dbReference>
<dbReference type="SMART" id="SM00288">
    <property type="entry name" value="VHS"/>
    <property type="match status" value="1"/>
</dbReference>
<protein>
    <recommendedName>
        <fullName evidence="5">Class E vacuolar protein-sorting machinery protein HSE1</fullName>
    </recommendedName>
    <alternativeName>
        <fullName evidence="6">Class E vacuolar protein-sorting machinery protein hse1</fullName>
    </alternativeName>
</protein>
<reference evidence="17" key="1">
    <citation type="journal article" date="2014" name="Genome Announc.">
        <title>Genome sequence and annotation of Acremonium chrysogenum, producer of the beta-lactam antibiotic cephalosporin C.</title>
        <authorList>
            <person name="Terfehr D."/>
            <person name="Dahlmann T.A."/>
            <person name="Specht T."/>
            <person name="Zadra I."/>
            <person name="Kuernsteiner H."/>
            <person name="Kueck U."/>
        </authorList>
    </citation>
    <scope>NUCLEOTIDE SEQUENCE [LARGE SCALE GENOMIC DNA]</scope>
    <source>
        <strain evidence="17">ATCC 11550 / CBS 779.69 / DSM 880 / IAM 14645 / JCM 23072 / IMI 49137</strain>
    </source>
</reference>
<dbReference type="PROSITE" id="PS50179">
    <property type="entry name" value="VHS"/>
    <property type="match status" value="1"/>
</dbReference>
<dbReference type="GO" id="GO:0033565">
    <property type="term" value="C:ESCRT-0 complex"/>
    <property type="evidence" value="ECO:0007669"/>
    <property type="project" value="TreeGrafter"/>
</dbReference>
<comment type="caution">
    <text evidence="16">The sequence shown here is derived from an EMBL/GenBank/DDBJ whole genome shotgun (WGS) entry which is preliminary data.</text>
</comment>
<dbReference type="Pfam" id="PF03127">
    <property type="entry name" value="GAT"/>
    <property type="match status" value="1"/>
</dbReference>
<dbReference type="CDD" id="cd16978">
    <property type="entry name" value="VHS_HSE1"/>
    <property type="match status" value="1"/>
</dbReference>
<feature type="domain" description="VHS" evidence="15">
    <location>
        <begin position="17"/>
        <end position="146"/>
    </location>
</feature>
<dbReference type="PRINTS" id="PR00452">
    <property type="entry name" value="SH3DOMAIN"/>
</dbReference>
<feature type="compositionally biased region" description="Pro residues" evidence="13">
    <location>
        <begin position="612"/>
        <end position="636"/>
    </location>
</feature>
<evidence type="ECO:0000256" key="10">
    <source>
        <dbReference type="ARBA" id="ARBA00022927"/>
    </source>
</evidence>
<keyword evidence="17" id="KW-1185">Reference proteome</keyword>
<dbReference type="AlphaFoldDB" id="A0A086SWA6"/>
<keyword evidence="8" id="KW-0813">Transport</keyword>
<feature type="compositionally biased region" description="Pro residues" evidence="13">
    <location>
        <begin position="499"/>
        <end position="526"/>
    </location>
</feature>
<feature type="compositionally biased region" description="Polar residues" evidence="13">
    <location>
        <begin position="143"/>
        <end position="155"/>
    </location>
</feature>
<name>A0A086SWA6_HAPC1</name>
<evidence type="ECO:0000256" key="11">
    <source>
        <dbReference type="ARBA" id="ARBA00023136"/>
    </source>
</evidence>
<dbReference type="InterPro" id="IPR001452">
    <property type="entry name" value="SH3_domain"/>
</dbReference>
<feature type="region of interest" description="Disordered" evidence="13">
    <location>
        <begin position="143"/>
        <end position="162"/>
    </location>
</feature>
<dbReference type="InterPro" id="IPR003903">
    <property type="entry name" value="UIM_dom"/>
</dbReference>
<comment type="function">
    <text evidence="1">Component of the ESCRT-0 complex which is the sorting receptor for ubiquitinated cargo proteins at the multivesicular body (MVB).</text>
</comment>
<accession>A0A086SWA6</accession>
<dbReference type="PANTHER" id="PTHR45929">
    <property type="entry name" value="JAK PATHWAY SIGNAL TRANSDUCTION ADAPTOR MOLECULE"/>
    <property type="match status" value="1"/>
</dbReference>
<dbReference type="SUPFAM" id="SSF48464">
    <property type="entry name" value="ENTH/VHS domain"/>
    <property type="match status" value="1"/>
</dbReference>
<evidence type="ECO:0000256" key="12">
    <source>
        <dbReference type="PROSITE-ProRule" id="PRU00192"/>
    </source>
</evidence>
<dbReference type="Proteomes" id="UP000029964">
    <property type="component" value="Unassembled WGS sequence"/>
</dbReference>
<feature type="region of interest" description="Disordered" evidence="13">
    <location>
        <begin position="472"/>
        <end position="686"/>
    </location>
</feature>
<comment type="similarity">
    <text evidence="3">Belongs to the STAM family.</text>
</comment>
<dbReference type="OrthoDB" id="10255964at2759"/>
<dbReference type="CDD" id="cd11805">
    <property type="entry name" value="SH3_GRB2_like_C"/>
    <property type="match status" value="1"/>
</dbReference>
<dbReference type="STRING" id="857340.A0A086SWA6"/>
<gene>
    <name evidence="16" type="ORF">ACRE_078950</name>
</gene>
<dbReference type="Pfam" id="PF00790">
    <property type="entry name" value="VHS"/>
    <property type="match status" value="1"/>
</dbReference>
<dbReference type="InterPro" id="IPR008942">
    <property type="entry name" value="ENTH_VHS"/>
</dbReference>
<organism evidence="16 17">
    <name type="scientific">Hapsidospora chrysogenum (strain ATCC 11550 / CBS 779.69 / DSM 880 / IAM 14645 / JCM 23072 / IMI 49137)</name>
    <name type="common">Acremonium chrysogenum</name>
    <dbReference type="NCBI Taxonomy" id="857340"/>
    <lineage>
        <taxon>Eukaryota</taxon>
        <taxon>Fungi</taxon>
        <taxon>Dikarya</taxon>
        <taxon>Ascomycota</taxon>
        <taxon>Pezizomycotina</taxon>
        <taxon>Sordariomycetes</taxon>
        <taxon>Hypocreomycetidae</taxon>
        <taxon>Hypocreales</taxon>
        <taxon>Bionectriaceae</taxon>
        <taxon>Hapsidospora</taxon>
    </lineage>
</organism>
<feature type="compositionally biased region" description="Low complexity" evidence="13">
    <location>
        <begin position="475"/>
        <end position="486"/>
    </location>
</feature>
<dbReference type="GO" id="GO:0035091">
    <property type="term" value="F:phosphatidylinositol binding"/>
    <property type="evidence" value="ECO:0007669"/>
    <property type="project" value="InterPro"/>
</dbReference>
<evidence type="ECO:0000256" key="8">
    <source>
        <dbReference type="ARBA" id="ARBA00022448"/>
    </source>
</evidence>
<sequence>MFRAAAVGPYDDVVAKATDENLTSEDWGAIIEVCDKVTSDANGPKEVVQSLIKRLAHRNANVQLYTLELAHALCQNCGKNVHREISSRAFTDALLKLANDRNTHTQVKAKILEKMKHWSDMFSKDPELGIMYDAYYRLKQTNPTLQAPSAPQKQGLTDVDRQKEEEELQMALKLSLQEEERKKAGPSGSGAQAGSSGQQQQQQQQQQQGSTPAPQQGTTAATVSRVRALYDFTPSEPGELEFKRGDVIAVLESVYKDWWRGSLKGKTGIFPLNYVEKLTDPTPDELQREAQMEAEVFAEIKNVEKLLTLLSASNTAPREEDNEEISKLYHQTLAIRPKLIKLIEKYSQKKDDFTQLNEKFIKARRDYEALLESSMSHPPQHSYQQGTQGLQRDILHTEDPKALHSKILNDSTHLVPKVLKQPKVCLPLVTRLVGIWLTMVIERPFQASSPPPNFAPQNQGTPAPFYVAGAEVPSQHAQRPPAQQYPPREETPHHAPNGGQPPPINTSSPPPQNYTPYSQPPGPGPQSPSYAQPPGQGRPQSTYGAQELATSVYDSPIQPHNPHTVQNVNPWSSSVQSPLDENDASGNNPSNPSAPPAAPYGQQYQSYNPDQAGPPPAPTGQPPQPPQEGMAPPPLQPGGSAYDARQSLPSQSAGPPQPQYKPYVPAGSIDEPSAPAPNDYYRSGVY</sequence>
<dbReference type="HOGENOM" id="CLU_010104_1_1_1"/>
<dbReference type="Gene3D" id="1.25.40.90">
    <property type="match status" value="1"/>
</dbReference>
<feature type="domain" description="SH3" evidence="14">
    <location>
        <begin position="221"/>
        <end position="280"/>
    </location>
</feature>
<dbReference type="PANTHER" id="PTHR45929:SF3">
    <property type="entry name" value="JAK PATHWAY SIGNAL TRANSDUCTION ADAPTOR MOLECULE"/>
    <property type="match status" value="1"/>
</dbReference>
<comment type="subunit">
    <text evidence="4">Component of the ESCRT-0 complex composed of HSE1 and VPS27.</text>
</comment>
<evidence type="ECO:0000256" key="1">
    <source>
        <dbReference type="ARBA" id="ARBA00002654"/>
    </source>
</evidence>
<feature type="compositionally biased region" description="Polar residues" evidence="13">
    <location>
        <begin position="561"/>
        <end position="579"/>
    </location>
</feature>
<feature type="region of interest" description="Disordered" evidence="13">
    <location>
        <begin position="177"/>
        <end position="221"/>
    </location>
</feature>
<dbReference type="PROSITE" id="PS50330">
    <property type="entry name" value="UIM"/>
    <property type="match status" value="1"/>
</dbReference>
<evidence type="ECO:0000256" key="3">
    <source>
        <dbReference type="ARBA" id="ARBA00009666"/>
    </source>
</evidence>
<evidence type="ECO:0000256" key="13">
    <source>
        <dbReference type="SAM" id="MobiDB-lite"/>
    </source>
</evidence>
<keyword evidence="7 12" id="KW-0728">SH3 domain</keyword>
<keyword evidence="9" id="KW-0967">Endosome</keyword>
<evidence type="ECO:0000259" key="15">
    <source>
        <dbReference type="PROSITE" id="PS50179"/>
    </source>
</evidence>
<feature type="compositionally biased region" description="Low complexity" evidence="13">
    <location>
        <begin position="185"/>
        <end position="221"/>
    </location>
</feature>
<dbReference type="SUPFAM" id="SSF50044">
    <property type="entry name" value="SH3-domain"/>
    <property type="match status" value="1"/>
</dbReference>
<keyword evidence="10" id="KW-0653">Protein transport</keyword>
<keyword evidence="11" id="KW-0472">Membrane</keyword>
<comment type="subcellular location">
    <subcellularLocation>
        <location evidence="2">Endosome membrane</location>
        <topology evidence="2">Peripheral membrane protein</topology>
        <orientation evidence="2">Cytoplasmic side</orientation>
    </subcellularLocation>
</comment>
<dbReference type="GO" id="GO:0043328">
    <property type="term" value="P:protein transport to vacuole involved in ubiquitin-dependent protein catabolic process via the multivesicular body sorting pathway"/>
    <property type="evidence" value="ECO:0007669"/>
    <property type="project" value="TreeGrafter"/>
</dbReference>
<dbReference type="InterPro" id="IPR002014">
    <property type="entry name" value="VHS_dom"/>
</dbReference>
<evidence type="ECO:0000259" key="14">
    <source>
        <dbReference type="PROSITE" id="PS50002"/>
    </source>
</evidence>
<dbReference type="InterPro" id="IPR050670">
    <property type="entry name" value="STAM"/>
</dbReference>
<evidence type="ECO:0000256" key="5">
    <source>
        <dbReference type="ARBA" id="ARBA00017923"/>
    </source>
</evidence>
<evidence type="ECO:0000256" key="4">
    <source>
        <dbReference type="ARBA" id="ARBA00011446"/>
    </source>
</evidence>
<feature type="compositionally biased region" description="Low complexity" evidence="13">
    <location>
        <begin position="527"/>
        <end position="537"/>
    </location>
</feature>
<dbReference type="PROSITE" id="PS50002">
    <property type="entry name" value="SH3"/>
    <property type="match status" value="1"/>
</dbReference>
<dbReference type="InterPro" id="IPR036028">
    <property type="entry name" value="SH3-like_dom_sf"/>
</dbReference>
<dbReference type="PRINTS" id="PR00499">
    <property type="entry name" value="P67PHOX"/>
</dbReference>
<evidence type="ECO:0000313" key="17">
    <source>
        <dbReference type="Proteomes" id="UP000029964"/>
    </source>
</evidence>
<dbReference type="Gene3D" id="2.30.30.40">
    <property type="entry name" value="SH3 Domains"/>
    <property type="match status" value="1"/>
</dbReference>
<dbReference type="Pfam" id="PF00018">
    <property type="entry name" value="SH3_1"/>
    <property type="match status" value="1"/>
</dbReference>
<evidence type="ECO:0000313" key="16">
    <source>
        <dbReference type="EMBL" id="KFH41388.1"/>
    </source>
</evidence>
<feature type="compositionally biased region" description="Polar residues" evidence="13">
    <location>
        <begin position="538"/>
        <end position="553"/>
    </location>
</feature>
<dbReference type="GO" id="GO:0010008">
    <property type="term" value="C:endosome membrane"/>
    <property type="evidence" value="ECO:0007669"/>
    <property type="project" value="UniProtKB-SubCell"/>
</dbReference>
<evidence type="ECO:0000256" key="9">
    <source>
        <dbReference type="ARBA" id="ARBA00022753"/>
    </source>
</evidence>
<proteinExistence type="inferred from homology"/>
<evidence type="ECO:0000256" key="7">
    <source>
        <dbReference type="ARBA" id="ARBA00022443"/>
    </source>
</evidence>
<dbReference type="GO" id="GO:0043130">
    <property type="term" value="F:ubiquitin binding"/>
    <property type="evidence" value="ECO:0007669"/>
    <property type="project" value="InterPro"/>
</dbReference>
<evidence type="ECO:0000256" key="6">
    <source>
        <dbReference type="ARBA" id="ARBA00018978"/>
    </source>
</evidence>